<evidence type="ECO:0000313" key="1">
    <source>
        <dbReference type="EMBL" id="MFC6388592.1"/>
    </source>
</evidence>
<reference evidence="2" key="1">
    <citation type="journal article" date="2019" name="Int. J. Syst. Evol. Microbiol.">
        <title>The Global Catalogue of Microorganisms (GCM) 10K type strain sequencing project: providing services to taxonomists for standard genome sequencing and annotation.</title>
        <authorList>
            <consortium name="The Broad Institute Genomics Platform"/>
            <consortium name="The Broad Institute Genome Sequencing Center for Infectious Disease"/>
            <person name="Wu L."/>
            <person name="Ma J."/>
        </authorList>
    </citation>
    <scope>NUCLEOTIDE SEQUENCE [LARGE SCALE GENOMIC DNA]</scope>
    <source>
        <strain evidence="2">CCUG 36916</strain>
    </source>
</reference>
<keyword evidence="2" id="KW-1185">Reference proteome</keyword>
<evidence type="ECO:0000313" key="2">
    <source>
        <dbReference type="Proteomes" id="UP001596237"/>
    </source>
</evidence>
<dbReference type="Gene3D" id="3.20.20.60">
    <property type="entry name" value="Phosphoenolpyruvate-binding domains"/>
    <property type="match status" value="1"/>
</dbReference>
<organism evidence="1 2">
    <name type="scientific">Methylorubrum zatmanii</name>
    <dbReference type="NCBI Taxonomy" id="29429"/>
    <lineage>
        <taxon>Bacteria</taxon>
        <taxon>Pseudomonadati</taxon>
        <taxon>Pseudomonadota</taxon>
        <taxon>Alphaproteobacteria</taxon>
        <taxon>Hyphomicrobiales</taxon>
        <taxon>Methylobacteriaceae</taxon>
        <taxon>Methylorubrum</taxon>
    </lineage>
</organism>
<dbReference type="RefSeq" id="WP_192285512.1">
    <property type="nucleotide sequence ID" value="NZ_JBHSTT010000014.1"/>
</dbReference>
<accession>A0ABW1WMK1</accession>
<comment type="caution">
    <text evidence="1">The sequence shown here is derived from an EMBL/GenBank/DDBJ whole genome shotgun (WGS) entry which is preliminary data.</text>
</comment>
<protein>
    <submittedName>
        <fullName evidence="1">Aldolase</fullName>
    </submittedName>
</protein>
<gene>
    <name evidence="1" type="ORF">ACFQDP_04360</name>
</gene>
<name>A0ABW1WMK1_9HYPH</name>
<sequence>MTPAPPGSNSVLRRITMVDVASAEAALAAGAEALAVTGVLLPGCLADLRARWPDRTVHLTLDGPDDPGLDGMLVERPDGLLLRNARSGRDVAALGARLAVHEALHGLPDGACAILAAIRHPLGLLDARSFVGASPRLAGLGLDNHPSGDGYAGDQARCLVRLAAAAADVPAFALV</sequence>
<dbReference type="InterPro" id="IPR015813">
    <property type="entry name" value="Pyrv/PenolPyrv_kinase-like_dom"/>
</dbReference>
<proteinExistence type="predicted"/>
<dbReference type="EMBL" id="JBHSTT010000014">
    <property type="protein sequence ID" value="MFC6388592.1"/>
    <property type="molecule type" value="Genomic_DNA"/>
</dbReference>
<dbReference type="InterPro" id="IPR040442">
    <property type="entry name" value="Pyrv_kinase-like_dom_sf"/>
</dbReference>
<dbReference type="Proteomes" id="UP001596237">
    <property type="component" value="Unassembled WGS sequence"/>
</dbReference>
<dbReference type="SUPFAM" id="SSF51621">
    <property type="entry name" value="Phosphoenolpyruvate/pyruvate domain"/>
    <property type="match status" value="1"/>
</dbReference>